<protein>
    <submittedName>
        <fullName evidence="2">Uncharacterized protein</fullName>
    </submittedName>
</protein>
<name>A0A1B6DCL2_9HEMI</name>
<evidence type="ECO:0000313" key="2">
    <source>
        <dbReference type="EMBL" id="JAS23434.1"/>
    </source>
</evidence>
<feature type="compositionally biased region" description="Polar residues" evidence="1">
    <location>
        <begin position="63"/>
        <end position="77"/>
    </location>
</feature>
<feature type="compositionally biased region" description="Polar residues" evidence="1">
    <location>
        <begin position="95"/>
        <end position="109"/>
    </location>
</feature>
<feature type="compositionally biased region" description="Low complexity" evidence="1">
    <location>
        <begin position="38"/>
        <end position="50"/>
    </location>
</feature>
<sequence length="184" mass="18750">DPCPSGSGGDQRMSATGFEETELSYNIGDEEQKEELGSEAGSGESSSSESPEPPGGRDLSILHQPSSPVVLRQTTVAAQLPEGRRTPPFLVASPAHQNNRTSTTVGSGLPTSSGFPVMYQTQPGMVYATPSPGLPNGGVIFSIGGDSSGGRSGAPQFITIPLPLGLTPPTPNTAGAADLSKSKK</sequence>
<gene>
    <name evidence="2" type="ORF">g.32787</name>
</gene>
<evidence type="ECO:0000256" key="1">
    <source>
        <dbReference type="SAM" id="MobiDB-lite"/>
    </source>
</evidence>
<organism evidence="2">
    <name type="scientific">Clastoptera arizonana</name>
    <name type="common">Arizona spittle bug</name>
    <dbReference type="NCBI Taxonomy" id="38151"/>
    <lineage>
        <taxon>Eukaryota</taxon>
        <taxon>Metazoa</taxon>
        <taxon>Ecdysozoa</taxon>
        <taxon>Arthropoda</taxon>
        <taxon>Hexapoda</taxon>
        <taxon>Insecta</taxon>
        <taxon>Pterygota</taxon>
        <taxon>Neoptera</taxon>
        <taxon>Paraneoptera</taxon>
        <taxon>Hemiptera</taxon>
        <taxon>Auchenorrhyncha</taxon>
        <taxon>Cercopoidea</taxon>
        <taxon>Clastopteridae</taxon>
        <taxon>Clastoptera</taxon>
    </lineage>
</organism>
<dbReference type="EMBL" id="GEDC01013864">
    <property type="protein sequence ID" value="JAS23434.1"/>
    <property type="molecule type" value="Transcribed_RNA"/>
</dbReference>
<feature type="region of interest" description="Disordered" evidence="1">
    <location>
        <begin position="162"/>
        <end position="184"/>
    </location>
</feature>
<accession>A0A1B6DCL2</accession>
<feature type="region of interest" description="Disordered" evidence="1">
    <location>
        <begin position="1"/>
        <end position="109"/>
    </location>
</feature>
<feature type="non-terminal residue" evidence="2">
    <location>
        <position position="1"/>
    </location>
</feature>
<proteinExistence type="predicted"/>
<reference evidence="2" key="1">
    <citation type="submission" date="2015-12" db="EMBL/GenBank/DDBJ databases">
        <title>De novo transcriptome assembly of four potential Pierce s Disease insect vectors from Arizona vineyards.</title>
        <authorList>
            <person name="Tassone E.E."/>
        </authorList>
    </citation>
    <scope>NUCLEOTIDE SEQUENCE</scope>
</reference>
<dbReference type="AlphaFoldDB" id="A0A1B6DCL2"/>